<evidence type="ECO:0000313" key="2">
    <source>
        <dbReference type="Proteomes" id="UP000540128"/>
    </source>
</evidence>
<dbReference type="InterPro" id="IPR045684">
    <property type="entry name" value="DUF6191"/>
</dbReference>
<dbReference type="EMBL" id="JAANNT010000017">
    <property type="protein sequence ID" value="NUV30499.1"/>
    <property type="molecule type" value="Genomic_DNA"/>
</dbReference>
<comment type="caution">
    <text evidence="1">The sequence shown here is derived from an EMBL/GenBank/DDBJ whole genome shotgun (WGS) entry which is preliminary data.</text>
</comment>
<reference evidence="1 2" key="1">
    <citation type="submission" date="2020-03" db="EMBL/GenBank/DDBJ databases">
        <title>Complete genome sequence of sixteen Streptomyces strains facilitates identification of candidate genes involved in plant growth-promotion in grain legumes and cereals.</title>
        <authorList>
            <person name="Gopalakrishnan S."/>
            <person name="Thakur V."/>
            <person name="Saxena R."/>
            <person name="Vadlamudi S."/>
            <person name="Purohit S."/>
            <person name="Kumar V."/>
            <person name="Rathore A."/>
            <person name="Chitikineni A."/>
            <person name="Varshney R.K."/>
        </authorList>
    </citation>
    <scope>NUCLEOTIDE SEQUENCE [LARGE SCALE GENOMIC DNA]</scope>
    <source>
        <strain evidence="1 2">KAI-180</strain>
    </source>
</reference>
<dbReference type="Pfam" id="PF19690">
    <property type="entry name" value="DUF6191"/>
    <property type="match status" value="1"/>
</dbReference>
<evidence type="ECO:0000313" key="1">
    <source>
        <dbReference type="EMBL" id="NUV30499.1"/>
    </source>
</evidence>
<protein>
    <submittedName>
        <fullName evidence="1">Uncharacterized protein</fullName>
    </submittedName>
</protein>
<name>A0A7Y6CBB4_9ACTN</name>
<sequence length="57" mass="6292">MFNLIEQLFAPGRRHTAEEKKRLELTRVDADAADPGKGPIDLASGHVVIRVPGRRGE</sequence>
<accession>A0A7Y6CBB4</accession>
<proteinExistence type="predicted"/>
<keyword evidence="2" id="KW-1185">Reference proteome</keyword>
<dbReference type="RefSeq" id="WP_175457560.1">
    <property type="nucleotide sequence ID" value="NZ_JAANNT010000017.1"/>
</dbReference>
<dbReference type="AlphaFoldDB" id="A0A7Y6CBB4"/>
<gene>
    <name evidence="1" type="ORF">G6W59_19655</name>
</gene>
<dbReference type="Proteomes" id="UP000540128">
    <property type="component" value="Unassembled WGS sequence"/>
</dbReference>
<organism evidence="1 2">
    <name type="scientific">Streptomyces odorifer</name>
    <dbReference type="NCBI Taxonomy" id="53450"/>
    <lineage>
        <taxon>Bacteria</taxon>
        <taxon>Bacillati</taxon>
        <taxon>Actinomycetota</taxon>
        <taxon>Actinomycetes</taxon>
        <taxon>Kitasatosporales</taxon>
        <taxon>Streptomycetaceae</taxon>
        <taxon>Streptomyces</taxon>
        <taxon>Streptomyces albidoflavus group</taxon>
    </lineage>
</organism>